<dbReference type="Pfam" id="PF07963">
    <property type="entry name" value="N_methyl"/>
    <property type="match status" value="1"/>
</dbReference>
<feature type="region of interest" description="Disordered" evidence="11">
    <location>
        <begin position="26"/>
        <end position="45"/>
    </location>
</feature>
<evidence type="ECO:0000256" key="3">
    <source>
        <dbReference type="ARBA" id="ARBA00022475"/>
    </source>
</evidence>
<dbReference type="PROSITE" id="PS00409">
    <property type="entry name" value="PROKAR_NTER_METHYL"/>
    <property type="match status" value="1"/>
</dbReference>
<evidence type="ECO:0000256" key="12">
    <source>
        <dbReference type="SAM" id="Phobius"/>
    </source>
</evidence>
<feature type="transmembrane region" description="Helical" evidence="12">
    <location>
        <begin position="51"/>
        <end position="74"/>
    </location>
</feature>
<keyword evidence="4" id="KW-0488">Methylation</keyword>
<dbReference type="AlphaFoldDB" id="A0A2T3Y0Z9"/>
<reference evidence="14 15" key="1">
    <citation type="submission" date="2018-03" db="EMBL/GenBank/DDBJ databases">
        <title>Whole genome analyses suggest that Burkholderia sensu lato contains two further novel genera in the rhizoxinica-symbiotica group Mycetohabitans gen. nov., and Trinickia gen. nov.: implications for the evolution of diazotrophy and nodulation in the Burkholderiaceae.</title>
        <authorList>
            <person name="Estrada De Los Santos P."/>
            <person name="Palmer M."/>
            <person name="Chavez-Ramirez B."/>
            <person name="Steenkamp E.T."/>
            <person name="Hirsch A.M."/>
            <person name="Manyaka P."/>
            <person name="Maluk M."/>
            <person name="Lafos M."/>
            <person name="Crook M."/>
            <person name="Gross E."/>
            <person name="Simon M.F."/>
            <person name="Bueno Dos Reis Junior F."/>
            <person name="Poole P.S."/>
            <person name="Venter S.N."/>
            <person name="James E.K."/>
        </authorList>
    </citation>
    <scope>NUCLEOTIDE SEQUENCE [LARGE SCALE GENOMIC DNA]</scope>
    <source>
        <strain evidence="14 15">JPY-366</strain>
    </source>
</reference>
<dbReference type="Proteomes" id="UP000240638">
    <property type="component" value="Unassembled WGS sequence"/>
</dbReference>
<keyword evidence="3" id="KW-1003">Cell membrane</keyword>
<feature type="domain" description="General secretion pathway GspH" evidence="13">
    <location>
        <begin position="87"/>
        <end position="189"/>
    </location>
</feature>
<dbReference type="InterPro" id="IPR022346">
    <property type="entry name" value="T2SS_GspH"/>
</dbReference>
<evidence type="ECO:0000256" key="10">
    <source>
        <dbReference type="ARBA" id="ARBA00030775"/>
    </source>
</evidence>
<dbReference type="InterPro" id="IPR045584">
    <property type="entry name" value="Pilin-like"/>
</dbReference>
<dbReference type="GO" id="GO:0005886">
    <property type="term" value="C:plasma membrane"/>
    <property type="evidence" value="ECO:0007669"/>
    <property type="project" value="UniProtKB-SubCell"/>
</dbReference>
<dbReference type="NCBIfam" id="TIGR02532">
    <property type="entry name" value="IV_pilin_GFxxxE"/>
    <property type="match status" value="1"/>
</dbReference>
<dbReference type="SUPFAM" id="SSF54523">
    <property type="entry name" value="Pili subunits"/>
    <property type="match status" value="1"/>
</dbReference>
<dbReference type="InterPro" id="IPR012902">
    <property type="entry name" value="N_methyl_site"/>
</dbReference>
<dbReference type="GO" id="GO:0015627">
    <property type="term" value="C:type II protein secretion system complex"/>
    <property type="evidence" value="ECO:0007669"/>
    <property type="project" value="InterPro"/>
</dbReference>
<keyword evidence="6 12" id="KW-0812">Transmembrane</keyword>
<accession>A0A2T3Y0Z9</accession>
<dbReference type="GO" id="GO:0015628">
    <property type="term" value="P:protein secretion by the type II secretion system"/>
    <property type="evidence" value="ECO:0007669"/>
    <property type="project" value="InterPro"/>
</dbReference>
<protein>
    <recommendedName>
        <fullName evidence="2">Type II secretion system protein H</fullName>
    </recommendedName>
    <alternativeName>
        <fullName evidence="10">General secretion pathway protein H</fullName>
    </alternativeName>
</protein>
<gene>
    <name evidence="14" type="primary">gspH</name>
    <name evidence="14" type="ORF">C9I57_01215</name>
</gene>
<keyword evidence="8 12" id="KW-0472">Membrane</keyword>
<evidence type="ECO:0000256" key="11">
    <source>
        <dbReference type="SAM" id="MobiDB-lite"/>
    </source>
</evidence>
<evidence type="ECO:0000256" key="7">
    <source>
        <dbReference type="ARBA" id="ARBA00022989"/>
    </source>
</evidence>
<comment type="caution">
    <text evidence="14">The sequence shown here is derived from an EMBL/GenBank/DDBJ whole genome shotgun (WGS) entry which is preliminary data.</text>
</comment>
<organism evidence="14 15">
    <name type="scientific">Trinickia symbiotica</name>
    <dbReference type="NCBI Taxonomy" id="863227"/>
    <lineage>
        <taxon>Bacteria</taxon>
        <taxon>Pseudomonadati</taxon>
        <taxon>Pseudomonadota</taxon>
        <taxon>Betaproteobacteria</taxon>
        <taxon>Burkholderiales</taxon>
        <taxon>Burkholderiaceae</taxon>
        <taxon>Trinickia</taxon>
    </lineage>
</organism>
<evidence type="ECO:0000256" key="1">
    <source>
        <dbReference type="ARBA" id="ARBA00004377"/>
    </source>
</evidence>
<dbReference type="EMBL" id="PYUC01000001">
    <property type="protein sequence ID" value="PTB22439.1"/>
    <property type="molecule type" value="Genomic_DNA"/>
</dbReference>
<dbReference type="Gene3D" id="3.55.40.10">
    <property type="entry name" value="minor pseudopilin epsh domain"/>
    <property type="match status" value="1"/>
</dbReference>
<comment type="subcellular location">
    <subcellularLocation>
        <location evidence="1">Cell inner membrane</location>
        <topology evidence="1">Single-pass membrane protein</topology>
    </subcellularLocation>
</comment>
<evidence type="ECO:0000259" key="13">
    <source>
        <dbReference type="Pfam" id="PF12019"/>
    </source>
</evidence>
<evidence type="ECO:0000256" key="5">
    <source>
        <dbReference type="ARBA" id="ARBA00022519"/>
    </source>
</evidence>
<comment type="similarity">
    <text evidence="9">Belongs to the GSP H family.</text>
</comment>
<evidence type="ECO:0000256" key="4">
    <source>
        <dbReference type="ARBA" id="ARBA00022481"/>
    </source>
</evidence>
<dbReference type="Pfam" id="PF12019">
    <property type="entry name" value="GspH"/>
    <property type="match status" value="1"/>
</dbReference>
<name>A0A2T3Y0Z9_9BURK</name>
<evidence type="ECO:0000313" key="15">
    <source>
        <dbReference type="Proteomes" id="UP000240638"/>
    </source>
</evidence>
<evidence type="ECO:0000256" key="8">
    <source>
        <dbReference type="ARBA" id="ARBA00023136"/>
    </source>
</evidence>
<evidence type="ECO:0000256" key="2">
    <source>
        <dbReference type="ARBA" id="ARBA00021549"/>
    </source>
</evidence>
<evidence type="ECO:0000256" key="6">
    <source>
        <dbReference type="ARBA" id="ARBA00022692"/>
    </source>
</evidence>
<sequence length="200" mass="22016">MRISAPGNSRDSGAYVASRPATLRPHRRSALHRHRCRGPRSRRWSHSPRSAGFTLLEMLVVLVIVGLLMAVVTLSPSRNRRTDLVEEAQRLASLLESADDEAQVRSAQIAWQPVDGGYTFYQRAESGTWLPMRDQLLRPHRWHADVTGISVRYTGSGQSVSRIVLGGESIDVPVTITLSSGAARLLVVSTGIGNFVVRQP</sequence>
<evidence type="ECO:0000256" key="9">
    <source>
        <dbReference type="ARBA" id="ARBA00025772"/>
    </source>
</evidence>
<keyword evidence="7 12" id="KW-1133">Transmembrane helix</keyword>
<evidence type="ECO:0000313" key="14">
    <source>
        <dbReference type="EMBL" id="PTB22439.1"/>
    </source>
</evidence>
<keyword evidence="5" id="KW-0997">Cell inner membrane</keyword>
<proteinExistence type="inferred from homology"/>